<dbReference type="PANTHER" id="PTHR44145">
    <property type="entry name" value="DNAJ HOMOLOG SUBFAMILY A MEMBER 3, MITOCHONDRIAL"/>
    <property type="match status" value="1"/>
</dbReference>
<keyword evidence="5" id="KW-1185">Reference proteome</keyword>
<dbReference type="Pfam" id="PF00226">
    <property type="entry name" value="DnaJ"/>
    <property type="match status" value="1"/>
</dbReference>
<evidence type="ECO:0000259" key="3">
    <source>
        <dbReference type="PROSITE" id="PS50076"/>
    </source>
</evidence>
<dbReference type="PROSITE" id="PS50076">
    <property type="entry name" value="DNAJ_2"/>
    <property type="match status" value="1"/>
</dbReference>
<evidence type="ECO:0000256" key="1">
    <source>
        <dbReference type="ARBA" id="ARBA00023186"/>
    </source>
</evidence>
<keyword evidence="2" id="KW-0812">Transmembrane</keyword>
<evidence type="ECO:0000313" key="5">
    <source>
        <dbReference type="Proteomes" id="UP000184603"/>
    </source>
</evidence>
<dbReference type="SMART" id="SM00271">
    <property type="entry name" value="DnaJ"/>
    <property type="match status" value="1"/>
</dbReference>
<dbReference type="InterPro" id="IPR051938">
    <property type="entry name" value="Apopto_cytoskel_mod"/>
</dbReference>
<dbReference type="PANTHER" id="PTHR44145:SF3">
    <property type="entry name" value="DNAJ HOMOLOG SUBFAMILY A MEMBER 3, MITOCHONDRIAL"/>
    <property type="match status" value="1"/>
</dbReference>
<dbReference type="Pfam" id="PF01556">
    <property type="entry name" value="DnaJ_C"/>
    <property type="match status" value="1"/>
</dbReference>
<dbReference type="SUPFAM" id="SSF46565">
    <property type="entry name" value="Chaperone J-domain"/>
    <property type="match status" value="1"/>
</dbReference>
<keyword evidence="4" id="KW-0238">DNA-binding</keyword>
<feature type="transmembrane region" description="Helical" evidence="2">
    <location>
        <begin position="134"/>
        <end position="152"/>
    </location>
</feature>
<dbReference type="CDD" id="cd06257">
    <property type="entry name" value="DnaJ"/>
    <property type="match status" value="1"/>
</dbReference>
<feature type="domain" description="J" evidence="3">
    <location>
        <begin position="4"/>
        <end position="69"/>
    </location>
</feature>
<keyword evidence="2" id="KW-1133">Transmembrane helix</keyword>
<dbReference type="AlphaFoldDB" id="A0A1M7Y534"/>
<dbReference type="STRING" id="1121416.SAMN02745220_01901"/>
<dbReference type="InterPro" id="IPR002939">
    <property type="entry name" value="DnaJ_C"/>
</dbReference>
<dbReference type="GO" id="GO:0003677">
    <property type="term" value="F:DNA binding"/>
    <property type="evidence" value="ECO:0007669"/>
    <property type="project" value="UniProtKB-KW"/>
</dbReference>
<dbReference type="InterPro" id="IPR036869">
    <property type="entry name" value="J_dom_sf"/>
</dbReference>
<evidence type="ECO:0000313" key="4">
    <source>
        <dbReference type="EMBL" id="SHO47520.1"/>
    </source>
</evidence>
<accession>A0A1M7Y534</accession>
<dbReference type="Gene3D" id="2.60.260.20">
    <property type="entry name" value="Urease metallochaperone UreE, N-terminal domain"/>
    <property type="match status" value="1"/>
</dbReference>
<proteinExistence type="predicted"/>
<dbReference type="Gene3D" id="1.10.287.110">
    <property type="entry name" value="DnaJ domain"/>
    <property type="match status" value="1"/>
</dbReference>
<dbReference type="GO" id="GO:0006457">
    <property type="term" value="P:protein folding"/>
    <property type="evidence" value="ECO:0007669"/>
    <property type="project" value="InterPro"/>
</dbReference>
<organism evidence="4 5">
    <name type="scientific">Desulfopila aestuarii DSM 18488</name>
    <dbReference type="NCBI Taxonomy" id="1121416"/>
    <lineage>
        <taxon>Bacteria</taxon>
        <taxon>Pseudomonadati</taxon>
        <taxon>Thermodesulfobacteriota</taxon>
        <taxon>Desulfobulbia</taxon>
        <taxon>Desulfobulbales</taxon>
        <taxon>Desulfocapsaceae</taxon>
        <taxon>Desulfopila</taxon>
    </lineage>
</organism>
<evidence type="ECO:0000256" key="2">
    <source>
        <dbReference type="SAM" id="Phobius"/>
    </source>
</evidence>
<name>A0A1M7Y534_9BACT</name>
<keyword evidence="1" id="KW-0143">Chaperone</keyword>
<dbReference type="Proteomes" id="UP000184603">
    <property type="component" value="Unassembled WGS sequence"/>
</dbReference>
<gene>
    <name evidence="4" type="ORF">SAMN02745220_01901</name>
</gene>
<dbReference type="InterPro" id="IPR001623">
    <property type="entry name" value="DnaJ_domain"/>
</dbReference>
<dbReference type="SUPFAM" id="SSF49493">
    <property type="entry name" value="HSP40/DnaJ peptide-binding domain"/>
    <property type="match status" value="1"/>
</dbReference>
<dbReference type="RefSeq" id="WP_073613203.1">
    <property type="nucleotide sequence ID" value="NZ_FRFE01000007.1"/>
</dbReference>
<sequence length="265" mass="29088">MMKDYYQILEVTPESSEEQIRKSYRRLAMQYHPDRNPDNPTAEEKFKEIAEAYGVLTDPVKRGQYDTSRKMGGDFSANGQNGGFHYSQEDILRDLFRDPRFQQMFSGLLQEFARKGFRANQHFIKQSFFGGKGGMIFGGIFFLGSLAGPAILNGARKSLPSSKGLLRSIGGAVGRLLSGGQKQIGENTAPPHAEIPATTYTTRLSSQELREGKVIQLVTQGPDGPERLKVTVPAGSHGGQKLRLKGKGSFGPGGRGDLYLVLEEG</sequence>
<protein>
    <submittedName>
        <fullName evidence="4">Curved DNA-binding protein</fullName>
    </submittedName>
</protein>
<dbReference type="EMBL" id="FRFE01000007">
    <property type="protein sequence ID" value="SHO47520.1"/>
    <property type="molecule type" value="Genomic_DNA"/>
</dbReference>
<dbReference type="PRINTS" id="PR00625">
    <property type="entry name" value="JDOMAIN"/>
</dbReference>
<dbReference type="InterPro" id="IPR008971">
    <property type="entry name" value="HSP40/DnaJ_pept-bd"/>
</dbReference>
<keyword evidence="2" id="KW-0472">Membrane</keyword>
<reference evidence="4 5" key="1">
    <citation type="submission" date="2016-12" db="EMBL/GenBank/DDBJ databases">
        <authorList>
            <person name="Song W.-J."/>
            <person name="Kurnit D.M."/>
        </authorList>
    </citation>
    <scope>NUCLEOTIDE SEQUENCE [LARGE SCALE GENOMIC DNA]</scope>
    <source>
        <strain evidence="4 5">DSM 18488</strain>
    </source>
</reference>
<dbReference type="GO" id="GO:0051082">
    <property type="term" value="F:unfolded protein binding"/>
    <property type="evidence" value="ECO:0007669"/>
    <property type="project" value="InterPro"/>
</dbReference>